<evidence type="ECO:0000256" key="9">
    <source>
        <dbReference type="RuleBase" id="RU003656"/>
    </source>
</evidence>
<keyword evidence="7 8" id="KW-0066">ATP synthesis</keyword>
<dbReference type="Proteomes" id="UP001198962">
    <property type="component" value="Unassembled WGS sequence"/>
</dbReference>
<accession>A0AAE3ARW2</accession>
<keyword evidence="8" id="KW-1003">Cell membrane</keyword>
<evidence type="ECO:0000256" key="4">
    <source>
        <dbReference type="ARBA" id="ARBA00023065"/>
    </source>
</evidence>
<dbReference type="GO" id="GO:0045259">
    <property type="term" value="C:proton-transporting ATP synthase complex"/>
    <property type="evidence" value="ECO:0007669"/>
    <property type="project" value="UniProtKB-KW"/>
</dbReference>
<dbReference type="InterPro" id="IPR036771">
    <property type="entry name" value="ATPsynth_dsu/esu_N"/>
</dbReference>
<dbReference type="GO" id="GO:0005886">
    <property type="term" value="C:plasma membrane"/>
    <property type="evidence" value="ECO:0007669"/>
    <property type="project" value="UniProtKB-SubCell"/>
</dbReference>
<reference evidence="12" key="1">
    <citation type="submission" date="2021-10" db="EMBL/GenBank/DDBJ databases">
        <title>Anaerobic single-cell dispensing facilitates the cultivation of human gut bacteria.</title>
        <authorList>
            <person name="Afrizal A."/>
        </authorList>
    </citation>
    <scope>NUCLEOTIDE SEQUENCE</scope>
    <source>
        <strain evidence="12">CLA-AA-H274</strain>
    </source>
</reference>
<keyword evidence="8" id="KW-0375">Hydrogen ion transport</keyword>
<dbReference type="InterPro" id="IPR036794">
    <property type="entry name" value="ATP_F1_dsu/esu_C_sf"/>
</dbReference>
<dbReference type="GO" id="GO:0046933">
    <property type="term" value="F:proton-transporting ATP synthase activity, rotational mechanism"/>
    <property type="evidence" value="ECO:0007669"/>
    <property type="project" value="UniProtKB-UniRule"/>
</dbReference>
<evidence type="ECO:0000256" key="5">
    <source>
        <dbReference type="ARBA" id="ARBA00023136"/>
    </source>
</evidence>
<evidence type="ECO:0000259" key="10">
    <source>
        <dbReference type="Pfam" id="PF00401"/>
    </source>
</evidence>
<keyword evidence="13" id="KW-1185">Reference proteome</keyword>
<gene>
    <name evidence="8 12" type="primary">atpC</name>
    <name evidence="12" type="ORF">LKD32_04835</name>
</gene>
<dbReference type="SUPFAM" id="SSF46604">
    <property type="entry name" value="Epsilon subunit of F1F0-ATP synthase C-terminal domain"/>
    <property type="match status" value="1"/>
</dbReference>
<organism evidence="12 13">
    <name type="scientific">Brotaphodocola catenula</name>
    <dbReference type="NCBI Taxonomy" id="2885361"/>
    <lineage>
        <taxon>Bacteria</taxon>
        <taxon>Bacillati</taxon>
        <taxon>Bacillota</taxon>
        <taxon>Clostridia</taxon>
        <taxon>Lachnospirales</taxon>
        <taxon>Lachnospiraceae</taxon>
        <taxon>Brotaphodocola</taxon>
    </lineage>
</organism>
<dbReference type="HAMAP" id="MF_00530">
    <property type="entry name" value="ATP_synth_epsil_bac"/>
    <property type="match status" value="1"/>
</dbReference>
<evidence type="ECO:0000256" key="6">
    <source>
        <dbReference type="ARBA" id="ARBA00023196"/>
    </source>
</evidence>
<dbReference type="Pfam" id="PF00401">
    <property type="entry name" value="ATP-synt_DE"/>
    <property type="match status" value="1"/>
</dbReference>
<evidence type="ECO:0000256" key="7">
    <source>
        <dbReference type="ARBA" id="ARBA00023310"/>
    </source>
</evidence>
<dbReference type="NCBIfam" id="TIGR01216">
    <property type="entry name" value="ATP_synt_epsi"/>
    <property type="match status" value="1"/>
</dbReference>
<dbReference type="RefSeq" id="WP_177977092.1">
    <property type="nucleotide sequence ID" value="NZ_JAJEPU010000010.1"/>
</dbReference>
<dbReference type="GO" id="GO:0005524">
    <property type="term" value="F:ATP binding"/>
    <property type="evidence" value="ECO:0007669"/>
    <property type="project" value="UniProtKB-UniRule"/>
</dbReference>
<dbReference type="AlphaFoldDB" id="A0AAE3ARW2"/>
<comment type="caution">
    <text evidence="12">The sequence shown here is derived from an EMBL/GenBank/DDBJ whole genome shotgun (WGS) entry which is preliminary data.</text>
</comment>
<dbReference type="InterPro" id="IPR020547">
    <property type="entry name" value="ATP_synth_F1_esu_C"/>
</dbReference>
<feature type="domain" description="ATP synthase epsilon subunit C-terminal" evidence="10">
    <location>
        <begin position="88"/>
        <end position="133"/>
    </location>
</feature>
<keyword evidence="6 8" id="KW-0139">CF(1)</keyword>
<evidence type="ECO:0000256" key="8">
    <source>
        <dbReference type="HAMAP-Rule" id="MF_00530"/>
    </source>
</evidence>
<sequence>MGSTFHLQIASLDGLMYDGQVQSVSCRTIHGDLAILAHHMNYCTAIGMGKAVVVLEDGTKREAACIGGMLTVMNGECRLMATTWEWSEDIDVTRAEASKRRAEEKMAQTGLSEQDYKMAESKLHRALVRIGTARQNRRN</sequence>
<keyword evidence="3 8" id="KW-0813">Transport</keyword>
<dbReference type="Pfam" id="PF02823">
    <property type="entry name" value="ATP-synt_DE_N"/>
    <property type="match status" value="1"/>
</dbReference>
<dbReference type="Gene3D" id="1.20.5.440">
    <property type="entry name" value="ATP synthase delta/epsilon subunit, C-terminal domain"/>
    <property type="match status" value="1"/>
</dbReference>
<dbReference type="CDD" id="cd12152">
    <property type="entry name" value="F1-ATPase_delta"/>
    <property type="match status" value="1"/>
</dbReference>
<evidence type="ECO:0000313" key="13">
    <source>
        <dbReference type="Proteomes" id="UP001198962"/>
    </source>
</evidence>
<name>A0AAE3ARW2_9FIRM</name>
<comment type="subunit">
    <text evidence="8 9">F-type ATPases have 2 components, CF(1) - the catalytic core - and CF(0) - the membrane proton channel. CF(1) has five subunits: alpha(3), beta(3), gamma(1), delta(1), epsilon(1). CF(0) has three main subunits: a, b and c.</text>
</comment>
<dbReference type="EMBL" id="JAJEPU010000010">
    <property type="protein sequence ID" value="MCC2164217.1"/>
    <property type="molecule type" value="Genomic_DNA"/>
</dbReference>
<evidence type="ECO:0000256" key="2">
    <source>
        <dbReference type="ARBA" id="ARBA00005712"/>
    </source>
</evidence>
<dbReference type="InterPro" id="IPR001469">
    <property type="entry name" value="ATP_synth_F1_dsu/esu"/>
</dbReference>
<evidence type="ECO:0000259" key="11">
    <source>
        <dbReference type="Pfam" id="PF02823"/>
    </source>
</evidence>
<keyword evidence="5 8" id="KW-0472">Membrane</keyword>
<evidence type="ECO:0000256" key="3">
    <source>
        <dbReference type="ARBA" id="ARBA00022448"/>
    </source>
</evidence>
<comment type="function">
    <text evidence="8">Produces ATP from ADP in the presence of a proton gradient across the membrane.</text>
</comment>
<dbReference type="InterPro" id="IPR020546">
    <property type="entry name" value="ATP_synth_F1_dsu/esu_N"/>
</dbReference>
<evidence type="ECO:0000313" key="12">
    <source>
        <dbReference type="EMBL" id="MCC2164217.1"/>
    </source>
</evidence>
<keyword evidence="4 8" id="KW-0406">Ion transport</keyword>
<comment type="similarity">
    <text evidence="2 8 9">Belongs to the ATPase epsilon chain family.</text>
</comment>
<dbReference type="SUPFAM" id="SSF51344">
    <property type="entry name" value="Epsilon subunit of F1F0-ATP synthase N-terminal domain"/>
    <property type="match status" value="1"/>
</dbReference>
<dbReference type="GO" id="GO:0012505">
    <property type="term" value="C:endomembrane system"/>
    <property type="evidence" value="ECO:0007669"/>
    <property type="project" value="UniProtKB-SubCell"/>
</dbReference>
<proteinExistence type="inferred from homology"/>
<feature type="domain" description="ATP synthase F1 complex delta/epsilon subunit N-terminal" evidence="11">
    <location>
        <begin position="5"/>
        <end position="82"/>
    </location>
</feature>
<dbReference type="Gene3D" id="2.60.15.10">
    <property type="entry name" value="F0F1 ATP synthase delta/epsilon subunit, N-terminal"/>
    <property type="match status" value="1"/>
</dbReference>
<comment type="subcellular location">
    <subcellularLocation>
        <location evidence="8">Cell membrane</location>
        <topology evidence="8">Peripheral membrane protein</topology>
    </subcellularLocation>
    <subcellularLocation>
        <location evidence="1">Endomembrane system</location>
        <topology evidence="1">Peripheral membrane protein</topology>
    </subcellularLocation>
</comment>
<protein>
    <recommendedName>
        <fullName evidence="8">ATP synthase epsilon chain</fullName>
    </recommendedName>
    <alternativeName>
        <fullName evidence="8">ATP synthase F1 sector epsilon subunit</fullName>
    </alternativeName>
    <alternativeName>
        <fullName evidence="8">F-ATPase epsilon subunit</fullName>
    </alternativeName>
</protein>
<evidence type="ECO:0000256" key="1">
    <source>
        <dbReference type="ARBA" id="ARBA00004184"/>
    </source>
</evidence>